<dbReference type="PRINTS" id="PR00364">
    <property type="entry name" value="DISEASERSIST"/>
</dbReference>
<feature type="domain" description="NB-ARC" evidence="5">
    <location>
        <begin position="155"/>
        <end position="317"/>
    </location>
</feature>
<evidence type="ECO:0000256" key="3">
    <source>
        <dbReference type="ARBA" id="ARBA00022821"/>
    </source>
</evidence>
<dbReference type="InterPro" id="IPR054722">
    <property type="entry name" value="PolX-like_BBD"/>
</dbReference>
<protein>
    <recommendedName>
        <fullName evidence="11">NB-ARC domain-containing protein</fullName>
    </recommendedName>
</protein>
<proteinExistence type="inferred from homology"/>
<name>A0AAV0ZDK7_VICFA</name>
<evidence type="ECO:0000259" key="6">
    <source>
        <dbReference type="Pfam" id="PF13976"/>
    </source>
</evidence>
<dbReference type="InterPro" id="IPR050905">
    <property type="entry name" value="Plant_NBS-LRR"/>
</dbReference>
<gene>
    <name evidence="9" type="ORF">VFH_II006840</name>
</gene>
<evidence type="ECO:0000256" key="1">
    <source>
        <dbReference type="ARBA" id="ARBA00008894"/>
    </source>
</evidence>
<evidence type="ECO:0000313" key="9">
    <source>
        <dbReference type="EMBL" id="CAI8595881.1"/>
    </source>
</evidence>
<evidence type="ECO:0000256" key="4">
    <source>
        <dbReference type="ARBA" id="ARBA00022840"/>
    </source>
</evidence>
<reference evidence="9 10" key="1">
    <citation type="submission" date="2023-01" db="EMBL/GenBank/DDBJ databases">
        <authorList>
            <person name="Kreplak J."/>
        </authorList>
    </citation>
    <scope>NUCLEOTIDE SEQUENCE [LARGE SCALE GENOMIC DNA]</scope>
</reference>
<dbReference type="InterPro" id="IPR025724">
    <property type="entry name" value="GAG-pre-integrase_dom"/>
</dbReference>
<dbReference type="Gene3D" id="3.80.10.10">
    <property type="entry name" value="Ribonuclease Inhibitor"/>
    <property type="match status" value="4"/>
</dbReference>
<dbReference type="Gene3D" id="3.40.50.300">
    <property type="entry name" value="P-loop containing nucleotide triphosphate hydrolases"/>
    <property type="match status" value="1"/>
</dbReference>
<dbReference type="GO" id="GO:0005524">
    <property type="term" value="F:ATP binding"/>
    <property type="evidence" value="ECO:0007669"/>
    <property type="project" value="UniProtKB-KW"/>
</dbReference>
<dbReference type="InterPro" id="IPR002182">
    <property type="entry name" value="NB-ARC"/>
</dbReference>
<sequence length="1342" mass="153084">MECCLTESGKICMEKLIDKAIAELRHVFCFTSTANEFKEKKTWLEEEIKTMEQPAKVAAGNDKDIEADYHLWKEKAEKLVQEDILTKQKCFFGLCPNCIWRYKKGKELANNIQDIKQLTEKRGTFENIEISRRLPDVERYSSKDYISFPSRDSKYKELLDALKNDNNYMIVLQGMGGTGKTTLAKEVGKELKKSEQFAHVIDTTVSFTPDTKKIQDDIAGSLGLEWDDCNDSDRPKKLWSRLTTDEKVLLIMDDVWDQGSPLDFDLIGIPKQDNHKGCRVLITTRSKQIFNIMGCDKMIELDILPEEEAWTMFKMYACIIDNSSISLIATGREIAKECKQLPVAIAVIARSLKGQQDRKHKWDTTLKLLKETVSMDNVDEEKVGIYKCLKSSYDGMKYEKAKGLFLLSSVFPEDKEIPIEILTRLGIGTGLFGKNYGNYNDAQNQDDAAAWWIDSGATTHVCKDRFWFKTLVPVEDGSVLYMGDDHFAPVEGKGNVVLEFSSGKTITLFNVLYVPKLRKNLISGPVLNKLGYKQVCESDKYVLSKSGVFVGFGYYNNDMFMMNLNGVPNESGSVFMSSSNVINFSLWHARLGHVHYKRMHEMSKNDLIPNFNGNVEKCKTSAQWIAYKEIRHVNLSNKDEKSSAQKEKNMKYLFCEGKDMDLFSLKYDGSKLETLILDVEMDEDRKYMEAPNSFFDNIDHLQVLYILGHDNRTLSLPYSISSLANIVSILVDGVDLGDISIFANLQSLETLDLVKCKINELPREIAKLGKLKLLNLERCEITRNDPFEVIGRCSTLEELYLIDSFNDFCREITLPELKMYHIQKGRRKLLNSLSKYVSFDAGRGECFFSKDTFKYCMHTTEGLDLNGIKEGWRNLMPEIVPIDSGMKDLVELRLSSISQLQCLIDSVGSQVPNIFPNLVVLKVSTMENLVELFNGSLSFDSLKNLEKLSIKKCKMFQRLFNCKLNLYNLKTVTLCDCPMLVNLSSLLTSRNLMLLEKLKIVDCEGLTNIIIEEGSKEHDNGKKSSVSMFPKLKVVEIEGCQLLESILPFLSSQDLPILEALRIRRCHKLEYIFGQYVELSSLKEIDLCELPNFMAIFPKSSTSRDGFKEQTHVDPVKCNLFSWSCKCWHMSTTKVPSVHEDSLQKNSTPSVSNSQCLQLWERAQCLPVQSHIMCNIKEIKLSGFLKIKSLFIFSITPVMLVETLTISKCDELEYIIADIGDDERGGNNWGNAFPKLKQLYVYDCMQLKYLFGHYTNDHPNLHLPALQYLKLRNLPSLVAICPKQYCTPFPPLEQLDISECCQVAIKSIGEFIINHSDSKSLDNTIIKVSLFPYIFLVCQIIQ</sequence>
<feature type="domain" description="Disease resistance protein At4g27190-like leucine-rich repeats" evidence="8">
    <location>
        <begin position="1023"/>
        <end position="1119"/>
    </location>
</feature>
<evidence type="ECO:0000313" key="10">
    <source>
        <dbReference type="Proteomes" id="UP001157006"/>
    </source>
</evidence>
<accession>A0AAV0ZDK7</accession>
<dbReference type="PANTHER" id="PTHR33463:SF105">
    <property type="entry name" value="AND NB-ARC DOMAIN DISEASE RESISTANCE PROTEIN, PUTATIVE-RELATED"/>
    <property type="match status" value="1"/>
</dbReference>
<keyword evidence="4" id="KW-0067">ATP-binding</keyword>
<dbReference type="GO" id="GO:0006952">
    <property type="term" value="P:defense response"/>
    <property type="evidence" value="ECO:0007669"/>
    <property type="project" value="UniProtKB-KW"/>
</dbReference>
<dbReference type="SUPFAM" id="SSF52540">
    <property type="entry name" value="P-loop containing nucleoside triphosphate hydrolases"/>
    <property type="match status" value="1"/>
</dbReference>
<feature type="domain" description="Retrovirus-related Pol polyprotein from transposon TNT 1-94-like beta-barrel" evidence="7">
    <location>
        <begin position="451"/>
        <end position="532"/>
    </location>
</feature>
<comment type="similarity">
    <text evidence="1">Belongs to the disease resistance NB-LRR family.</text>
</comment>
<dbReference type="InterPro" id="IPR042197">
    <property type="entry name" value="Apaf_helical"/>
</dbReference>
<keyword evidence="3" id="KW-0611">Plant defense</keyword>
<evidence type="ECO:0000259" key="7">
    <source>
        <dbReference type="Pfam" id="PF22936"/>
    </source>
</evidence>
<feature type="domain" description="GAG-pre-integrase" evidence="6">
    <location>
        <begin position="559"/>
        <end position="619"/>
    </location>
</feature>
<dbReference type="Gene3D" id="1.10.8.430">
    <property type="entry name" value="Helical domain of apoptotic protease-activating factors"/>
    <property type="match status" value="1"/>
</dbReference>
<dbReference type="Pfam" id="PF23247">
    <property type="entry name" value="LRR_RPS2"/>
    <property type="match status" value="2"/>
</dbReference>
<dbReference type="Pfam" id="PF22936">
    <property type="entry name" value="Pol_BBD"/>
    <property type="match status" value="1"/>
</dbReference>
<evidence type="ECO:0008006" key="11">
    <source>
        <dbReference type="Google" id="ProtNLM"/>
    </source>
</evidence>
<keyword evidence="2" id="KW-0547">Nucleotide-binding</keyword>
<dbReference type="SUPFAM" id="SSF52058">
    <property type="entry name" value="L domain-like"/>
    <property type="match status" value="1"/>
</dbReference>
<organism evidence="9 10">
    <name type="scientific">Vicia faba</name>
    <name type="common">Broad bean</name>
    <name type="synonym">Faba vulgaris</name>
    <dbReference type="NCBI Taxonomy" id="3906"/>
    <lineage>
        <taxon>Eukaryota</taxon>
        <taxon>Viridiplantae</taxon>
        <taxon>Streptophyta</taxon>
        <taxon>Embryophyta</taxon>
        <taxon>Tracheophyta</taxon>
        <taxon>Spermatophyta</taxon>
        <taxon>Magnoliopsida</taxon>
        <taxon>eudicotyledons</taxon>
        <taxon>Gunneridae</taxon>
        <taxon>Pentapetalae</taxon>
        <taxon>rosids</taxon>
        <taxon>fabids</taxon>
        <taxon>Fabales</taxon>
        <taxon>Fabaceae</taxon>
        <taxon>Papilionoideae</taxon>
        <taxon>50 kb inversion clade</taxon>
        <taxon>NPAAA clade</taxon>
        <taxon>Hologalegina</taxon>
        <taxon>IRL clade</taxon>
        <taxon>Fabeae</taxon>
        <taxon>Vicia</taxon>
    </lineage>
</organism>
<dbReference type="Proteomes" id="UP001157006">
    <property type="component" value="Chromosome 2"/>
</dbReference>
<dbReference type="SUPFAM" id="SSF52047">
    <property type="entry name" value="RNI-like"/>
    <property type="match status" value="1"/>
</dbReference>
<dbReference type="InterPro" id="IPR032675">
    <property type="entry name" value="LRR_dom_sf"/>
</dbReference>
<dbReference type="Pfam" id="PF00931">
    <property type="entry name" value="NB-ARC"/>
    <property type="match status" value="1"/>
</dbReference>
<evidence type="ECO:0000256" key="2">
    <source>
        <dbReference type="ARBA" id="ARBA00022741"/>
    </source>
</evidence>
<dbReference type="EMBL" id="OX451737">
    <property type="protein sequence ID" value="CAI8595881.1"/>
    <property type="molecule type" value="Genomic_DNA"/>
</dbReference>
<feature type="domain" description="Disease resistance protein At4g27190-like leucine-rich repeats" evidence="8">
    <location>
        <begin position="1151"/>
        <end position="1300"/>
    </location>
</feature>
<dbReference type="InterPro" id="IPR027417">
    <property type="entry name" value="P-loop_NTPase"/>
</dbReference>
<evidence type="ECO:0000259" key="8">
    <source>
        <dbReference type="Pfam" id="PF23247"/>
    </source>
</evidence>
<dbReference type="InterPro" id="IPR057135">
    <property type="entry name" value="At4g27190-like_LRR"/>
</dbReference>
<dbReference type="PANTHER" id="PTHR33463">
    <property type="entry name" value="NB-ARC DOMAIN-CONTAINING PROTEIN-RELATED"/>
    <property type="match status" value="1"/>
</dbReference>
<keyword evidence="10" id="KW-1185">Reference proteome</keyword>
<dbReference type="Pfam" id="PF13976">
    <property type="entry name" value="gag_pre-integrs"/>
    <property type="match status" value="1"/>
</dbReference>
<dbReference type="FunFam" id="3.40.50.300:FF:001091">
    <property type="entry name" value="Probable disease resistance protein At1g61300"/>
    <property type="match status" value="1"/>
</dbReference>
<dbReference type="GO" id="GO:0043531">
    <property type="term" value="F:ADP binding"/>
    <property type="evidence" value="ECO:0007669"/>
    <property type="project" value="InterPro"/>
</dbReference>
<evidence type="ECO:0000259" key="5">
    <source>
        <dbReference type="Pfam" id="PF00931"/>
    </source>
</evidence>